<reference evidence="5" key="1">
    <citation type="submission" date="2010-10" db="EMBL/GenBank/DDBJ databases">
        <title>The complete genome of Rothia dentocariosa ATCC 17931.</title>
        <authorList>
            <person name="Muzny D."/>
            <person name="Qin X."/>
            <person name="Buhay C."/>
            <person name="Dugan-Rocha S."/>
            <person name="Ding Y."/>
            <person name="Chen G."/>
            <person name="Hawes A."/>
            <person name="Holder M."/>
            <person name="Jhangiani S."/>
            <person name="Johnson A."/>
            <person name="Khan Z."/>
            <person name="Li Z."/>
            <person name="Liu W."/>
            <person name="Liu X."/>
            <person name="Perez L."/>
            <person name="Shen H."/>
            <person name="Wang Q."/>
            <person name="Watt J."/>
            <person name="Xi L."/>
            <person name="Xin Y."/>
            <person name="Zhou J."/>
            <person name="Deng J."/>
            <person name="Jiang H."/>
            <person name="Liu Y."/>
            <person name="Qu J."/>
            <person name="Song X.-Z."/>
            <person name="Zhang L."/>
            <person name="Villasana D."/>
            <person name="Johnson A."/>
            <person name="Liu J."/>
            <person name="Liyanage D."/>
            <person name="Lorensuhewa L."/>
            <person name="Robinson T."/>
            <person name="Song A."/>
            <person name="Song B.-B."/>
            <person name="Dinh H."/>
            <person name="Thornton R."/>
            <person name="Coyle M."/>
            <person name="Francisco L."/>
            <person name="Jackson L."/>
            <person name="Javaid M."/>
            <person name="Korchina V."/>
            <person name="Kovar C."/>
            <person name="Mata R."/>
            <person name="Mathew T."/>
            <person name="Ngo R."/>
            <person name="Nguyen L."/>
            <person name="Nguyen N."/>
            <person name="Okwuonu G."/>
            <person name="Ongeri F."/>
            <person name="Pham C."/>
            <person name="Simmons D."/>
            <person name="Wilczek-Boney K."/>
            <person name="Hale W."/>
            <person name="Jakkamsetti A."/>
            <person name="Pham P."/>
            <person name="Ruth R."/>
            <person name="San Lucas F."/>
            <person name="Warren J."/>
            <person name="Zhang J."/>
            <person name="Zhao Z."/>
            <person name="Zhou C."/>
            <person name="Zhu D."/>
            <person name="Lee S."/>
            <person name="Bess C."/>
            <person name="Blankenburg K."/>
            <person name="Forbes L."/>
            <person name="Fu Q."/>
            <person name="Gubbala S."/>
            <person name="Hirani K."/>
            <person name="Jayaseelan J.C."/>
            <person name="Lara F."/>
            <person name="Munidasa M."/>
            <person name="Palculict T."/>
            <person name="Patil S."/>
            <person name="Pu L.-L."/>
            <person name="Saada N."/>
            <person name="Tang L."/>
            <person name="Weissenberger G."/>
            <person name="Zhu Y."/>
            <person name="Hemphill L."/>
            <person name="Shang Y."/>
            <person name="Youmans B."/>
            <person name="Ayvaz T."/>
            <person name="Ross M."/>
            <person name="Santibanez J."/>
            <person name="Aqrawi P."/>
            <person name="Gross S."/>
            <person name="Joshi V."/>
            <person name="Fowler G."/>
            <person name="Nazareth L."/>
            <person name="Reid J."/>
            <person name="Worley K."/>
            <person name="Petrosino J."/>
            <person name="Highlander S."/>
            <person name="Gibbs R."/>
        </authorList>
    </citation>
    <scope>NUCLEOTIDE SEQUENCE [LARGE SCALE GENOMIC DNA]</scope>
    <source>
        <strain evidence="5">ATCC 17931 / CDC X599 / XDIA</strain>
    </source>
</reference>
<dbReference type="SUPFAM" id="SSF53218">
    <property type="entry name" value="Molybdenum cofactor biosynthesis proteins"/>
    <property type="match status" value="1"/>
</dbReference>
<comment type="pathway">
    <text evidence="1">Cofactor biosynthesis; molybdopterin biosynthesis.</text>
</comment>
<evidence type="ECO:0000313" key="4">
    <source>
        <dbReference type="EMBL" id="ADP39785.1"/>
    </source>
</evidence>
<dbReference type="InterPro" id="IPR051920">
    <property type="entry name" value="MPT_Adenylyltrnsfr/MoaC-Rel"/>
</dbReference>
<keyword evidence="2" id="KW-0501">Molybdenum cofactor biosynthesis</keyword>
<accession>E3GZQ0</accession>
<dbReference type="CDD" id="cd00886">
    <property type="entry name" value="MogA_MoaB"/>
    <property type="match status" value="1"/>
</dbReference>
<sequence>MLFCEAQRKTYEQQHEREHIVSAEEIQLPENLTGLVIVASTRAARGIYEDKSGPIAVEWLRSRGFKTPDAVVIEDRQIIDYFNSLIADGKKNNNLPTFILTSGGTGLNTDDQTVEAVRPHLDKEIPGIMHAFWANGLQNVSSAVLSRGVAGVIDKTFVMTLPGSRGGVKDGVKTLDPLVEHICRQMEDYHDH</sequence>
<evidence type="ECO:0000256" key="2">
    <source>
        <dbReference type="ARBA" id="ARBA00023150"/>
    </source>
</evidence>
<dbReference type="HOGENOM" id="CLU_077358_4_1_11"/>
<feature type="domain" description="MoaB/Mog" evidence="3">
    <location>
        <begin position="35"/>
        <end position="182"/>
    </location>
</feature>
<dbReference type="Gene3D" id="3.40.980.10">
    <property type="entry name" value="MoaB/Mog-like domain"/>
    <property type="match status" value="1"/>
</dbReference>
<organism evidence="4 5">
    <name type="scientific">Rothia dentocariosa (strain ATCC 17931 / CDC X599 / XDIA)</name>
    <dbReference type="NCBI Taxonomy" id="762948"/>
    <lineage>
        <taxon>Bacteria</taxon>
        <taxon>Bacillati</taxon>
        <taxon>Actinomycetota</taxon>
        <taxon>Actinomycetes</taxon>
        <taxon>Micrococcales</taxon>
        <taxon>Micrococcaceae</taxon>
        <taxon>Rothia</taxon>
    </lineage>
</organism>
<dbReference type="PANTHER" id="PTHR43764:SF1">
    <property type="entry name" value="MOLYBDOPTERIN MOLYBDOTRANSFERASE"/>
    <property type="match status" value="1"/>
</dbReference>
<gene>
    <name evidence="4" type="ordered locus">HMPREF0733_10327</name>
</gene>
<dbReference type="AlphaFoldDB" id="E3GZQ0"/>
<dbReference type="EMBL" id="CP002280">
    <property type="protein sequence ID" value="ADP39785.1"/>
    <property type="molecule type" value="Genomic_DNA"/>
</dbReference>
<dbReference type="Proteomes" id="UP000000387">
    <property type="component" value="Chromosome"/>
</dbReference>
<evidence type="ECO:0000256" key="1">
    <source>
        <dbReference type="ARBA" id="ARBA00005046"/>
    </source>
</evidence>
<protein>
    <submittedName>
        <fullName evidence="4">Molybdopterin binding domain protein</fullName>
    </submittedName>
</protein>
<dbReference type="GO" id="GO:0006777">
    <property type="term" value="P:Mo-molybdopterin cofactor biosynthetic process"/>
    <property type="evidence" value="ECO:0007669"/>
    <property type="project" value="UniProtKB-KW"/>
</dbReference>
<evidence type="ECO:0000313" key="5">
    <source>
        <dbReference type="Proteomes" id="UP000000387"/>
    </source>
</evidence>
<dbReference type="Pfam" id="PF00994">
    <property type="entry name" value="MoCF_biosynth"/>
    <property type="match status" value="1"/>
</dbReference>
<dbReference type="InterPro" id="IPR036425">
    <property type="entry name" value="MoaB/Mog-like_dom_sf"/>
</dbReference>
<dbReference type="InterPro" id="IPR001453">
    <property type="entry name" value="MoaB/Mog_dom"/>
</dbReference>
<proteinExistence type="predicted"/>
<dbReference type="PANTHER" id="PTHR43764">
    <property type="entry name" value="MOLYBDENUM COFACTOR BIOSYNTHESIS"/>
    <property type="match status" value="1"/>
</dbReference>
<dbReference type="eggNOG" id="COG0521">
    <property type="taxonomic scope" value="Bacteria"/>
</dbReference>
<name>E3GZQ0_ROTDC</name>
<dbReference type="SMART" id="SM00852">
    <property type="entry name" value="MoCF_biosynth"/>
    <property type="match status" value="1"/>
</dbReference>
<evidence type="ECO:0000259" key="3">
    <source>
        <dbReference type="SMART" id="SM00852"/>
    </source>
</evidence>
<dbReference type="KEGG" id="rdn:HMPREF0733_10327"/>